<accession>A0A067R7G2</accession>
<dbReference type="AlphaFoldDB" id="A0A067R7G2"/>
<proteinExistence type="predicted"/>
<dbReference type="InterPro" id="IPR012934">
    <property type="entry name" value="Znf_AD"/>
</dbReference>
<organism evidence="4 5">
    <name type="scientific">Zootermopsis nevadensis</name>
    <name type="common">Dampwood termite</name>
    <dbReference type="NCBI Taxonomy" id="136037"/>
    <lineage>
        <taxon>Eukaryota</taxon>
        <taxon>Metazoa</taxon>
        <taxon>Ecdysozoa</taxon>
        <taxon>Arthropoda</taxon>
        <taxon>Hexapoda</taxon>
        <taxon>Insecta</taxon>
        <taxon>Pterygota</taxon>
        <taxon>Neoptera</taxon>
        <taxon>Polyneoptera</taxon>
        <taxon>Dictyoptera</taxon>
        <taxon>Blattodea</taxon>
        <taxon>Blattoidea</taxon>
        <taxon>Termitoidae</taxon>
        <taxon>Termopsidae</taxon>
        <taxon>Zootermopsis</taxon>
    </lineage>
</organism>
<dbReference type="Proteomes" id="UP000027135">
    <property type="component" value="Unassembled WGS sequence"/>
</dbReference>
<gene>
    <name evidence="4" type="ORF">L798_06207</name>
</gene>
<protein>
    <recommendedName>
        <fullName evidence="3">ZAD domain-containing protein</fullName>
    </recommendedName>
</protein>
<name>A0A067R7G2_ZOONE</name>
<dbReference type="GO" id="GO:0008270">
    <property type="term" value="F:zinc ion binding"/>
    <property type="evidence" value="ECO:0007669"/>
    <property type="project" value="UniProtKB-UniRule"/>
</dbReference>
<keyword evidence="5" id="KW-1185">Reference proteome</keyword>
<dbReference type="GO" id="GO:0005634">
    <property type="term" value="C:nucleus"/>
    <property type="evidence" value="ECO:0007669"/>
    <property type="project" value="InterPro"/>
</dbReference>
<dbReference type="PANTHER" id="PTHR39942:SF1">
    <property type="entry name" value="BCDNA.LD26519-RELATED"/>
    <property type="match status" value="1"/>
</dbReference>
<dbReference type="PANTHER" id="PTHR39942">
    <property type="entry name" value="BCDNA.LD26519-RELATED"/>
    <property type="match status" value="1"/>
</dbReference>
<reference evidence="4 5" key="1">
    <citation type="journal article" date="2014" name="Nat. Commun.">
        <title>Molecular traces of alternative social organization in a termite genome.</title>
        <authorList>
            <person name="Terrapon N."/>
            <person name="Li C."/>
            <person name="Robertson H.M."/>
            <person name="Ji L."/>
            <person name="Meng X."/>
            <person name="Booth W."/>
            <person name="Chen Z."/>
            <person name="Childers C.P."/>
            <person name="Glastad K.M."/>
            <person name="Gokhale K."/>
            <person name="Gowin J."/>
            <person name="Gronenberg W."/>
            <person name="Hermansen R.A."/>
            <person name="Hu H."/>
            <person name="Hunt B.G."/>
            <person name="Huylmans A.K."/>
            <person name="Khalil S.M."/>
            <person name="Mitchell R.D."/>
            <person name="Munoz-Torres M.C."/>
            <person name="Mustard J.A."/>
            <person name="Pan H."/>
            <person name="Reese J.T."/>
            <person name="Scharf M.E."/>
            <person name="Sun F."/>
            <person name="Vogel H."/>
            <person name="Xiao J."/>
            <person name="Yang W."/>
            <person name="Yang Z."/>
            <person name="Yang Z."/>
            <person name="Zhou J."/>
            <person name="Zhu J."/>
            <person name="Brent C.S."/>
            <person name="Elsik C.G."/>
            <person name="Goodisman M.A."/>
            <person name="Liberles D.A."/>
            <person name="Roe R.M."/>
            <person name="Vargo E.L."/>
            <person name="Vilcinskas A."/>
            <person name="Wang J."/>
            <person name="Bornberg-Bauer E."/>
            <person name="Korb J."/>
            <person name="Zhang G."/>
            <person name="Liebig J."/>
        </authorList>
    </citation>
    <scope>NUCLEOTIDE SEQUENCE [LARGE SCALE GENOMIC DNA]</scope>
    <source>
        <tissue evidence="4">Whole organism</tissue>
    </source>
</reference>
<sequence>MPMNFDLLCRLCMTRGKPLLPLFDKHKTFPSKIKTFAPDLKMFVGDNLPTQICVLCAQKVDAFHDFKLQCERSDVTLRQYLKDQNSPAQPVKERNPNRKCISEIPVSSNEEDQGLLVEVQVEEHSLMTDSSDDDQR</sequence>
<dbReference type="SMART" id="SM00868">
    <property type="entry name" value="zf-AD"/>
    <property type="match status" value="1"/>
</dbReference>
<keyword evidence="1" id="KW-0862">Zinc</keyword>
<feature type="binding site" evidence="1">
    <location>
        <position position="9"/>
    </location>
    <ligand>
        <name>Zn(2+)</name>
        <dbReference type="ChEBI" id="CHEBI:29105"/>
    </ligand>
</feature>
<dbReference type="PROSITE" id="PS51915">
    <property type="entry name" value="ZAD"/>
    <property type="match status" value="1"/>
</dbReference>
<dbReference type="InParanoid" id="A0A067R7G2"/>
<dbReference type="EMBL" id="KK852651">
    <property type="protein sequence ID" value="KDR19433.1"/>
    <property type="molecule type" value="Genomic_DNA"/>
</dbReference>
<keyword evidence="1" id="KW-0479">Metal-binding</keyword>
<keyword evidence="1" id="KW-0863">Zinc-finger</keyword>
<feature type="binding site" evidence="1">
    <location>
        <position position="53"/>
    </location>
    <ligand>
        <name>Zn(2+)</name>
        <dbReference type="ChEBI" id="CHEBI:29105"/>
    </ligand>
</feature>
<evidence type="ECO:0000256" key="2">
    <source>
        <dbReference type="SAM" id="MobiDB-lite"/>
    </source>
</evidence>
<feature type="binding site" evidence="1">
    <location>
        <position position="12"/>
    </location>
    <ligand>
        <name>Zn(2+)</name>
        <dbReference type="ChEBI" id="CHEBI:29105"/>
    </ligand>
</feature>
<evidence type="ECO:0000259" key="3">
    <source>
        <dbReference type="PROSITE" id="PS51915"/>
    </source>
</evidence>
<evidence type="ECO:0000256" key="1">
    <source>
        <dbReference type="PROSITE-ProRule" id="PRU01263"/>
    </source>
</evidence>
<evidence type="ECO:0000313" key="4">
    <source>
        <dbReference type="EMBL" id="KDR19433.1"/>
    </source>
</evidence>
<feature type="region of interest" description="Disordered" evidence="2">
    <location>
        <begin position="82"/>
        <end position="113"/>
    </location>
</feature>
<feature type="binding site" evidence="1">
    <location>
        <position position="56"/>
    </location>
    <ligand>
        <name>Zn(2+)</name>
        <dbReference type="ChEBI" id="CHEBI:29105"/>
    </ligand>
</feature>
<feature type="domain" description="ZAD" evidence="3">
    <location>
        <begin position="7"/>
        <end position="80"/>
    </location>
</feature>
<dbReference type="Pfam" id="PF07776">
    <property type="entry name" value="zf-AD"/>
    <property type="match status" value="1"/>
</dbReference>
<evidence type="ECO:0000313" key="5">
    <source>
        <dbReference type="Proteomes" id="UP000027135"/>
    </source>
</evidence>
<dbReference type="Gene3D" id="3.40.1800.20">
    <property type="match status" value="1"/>
</dbReference>
<dbReference type="SUPFAM" id="SSF57716">
    <property type="entry name" value="Glucocorticoid receptor-like (DNA-binding domain)"/>
    <property type="match status" value="1"/>
</dbReference>